<accession>A0ABV9I3K9</accession>
<protein>
    <submittedName>
        <fullName evidence="2">Uncharacterized protein</fullName>
    </submittedName>
</protein>
<dbReference type="EMBL" id="JBHSEI010000001">
    <property type="protein sequence ID" value="MFC4636967.1"/>
    <property type="molecule type" value="Genomic_DNA"/>
</dbReference>
<evidence type="ECO:0000256" key="1">
    <source>
        <dbReference type="SAM" id="MobiDB-lite"/>
    </source>
</evidence>
<proteinExistence type="predicted"/>
<reference evidence="3" key="1">
    <citation type="journal article" date="2019" name="Int. J. Syst. Evol. Microbiol.">
        <title>The Global Catalogue of Microorganisms (GCM) 10K type strain sequencing project: providing services to taxonomists for standard genome sequencing and annotation.</title>
        <authorList>
            <consortium name="The Broad Institute Genomics Platform"/>
            <consortium name="The Broad Institute Genome Sequencing Center for Infectious Disease"/>
            <person name="Wu L."/>
            <person name="Ma J."/>
        </authorList>
    </citation>
    <scope>NUCLEOTIDE SEQUENCE [LARGE SCALE GENOMIC DNA]</scope>
    <source>
        <strain evidence="3">CCUG 55995</strain>
    </source>
</reference>
<evidence type="ECO:0000313" key="3">
    <source>
        <dbReference type="Proteomes" id="UP001595952"/>
    </source>
</evidence>
<sequence length="132" mass="15063">MSQSRTEAVASTRKSNPGHGRPATPEQRRAAEAISCLSGIVDMRAFEDAEEMAATCAVTLHYDPATRLVLRGPCRGMNINQAVSHEVCRLMRSRLLVRVRDVTRRPWWRFWQQTRAKCLIPQVRLEDFTAVR</sequence>
<feature type="region of interest" description="Disordered" evidence="1">
    <location>
        <begin position="1"/>
        <end position="29"/>
    </location>
</feature>
<organism evidence="2 3">
    <name type="scientific">Deinococcus hohokamensis</name>
    <dbReference type="NCBI Taxonomy" id="309883"/>
    <lineage>
        <taxon>Bacteria</taxon>
        <taxon>Thermotogati</taxon>
        <taxon>Deinococcota</taxon>
        <taxon>Deinococci</taxon>
        <taxon>Deinococcales</taxon>
        <taxon>Deinococcaceae</taxon>
        <taxon>Deinococcus</taxon>
    </lineage>
</organism>
<gene>
    <name evidence="2" type="ORF">ACFO0D_01315</name>
</gene>
<evidence type="ECO:0000313" key="2">
    <source>
        <dbReference type="EMBL" id="MFC4636967.1"/>
    </source>
</evidence>
<name>A0ABV9I3K9_9DEIO</name>
<comment type="caution">
    <text evidence="2">The sequence shown here is derived from an EMBL/GenBank/DDBJ whole genome shotgun (WGS) entry which is preliminary data.</text>
</comment>
<dbReference type="RefSeq" id="WP_380060004.1">
    <property type="nucleotide sequence ID" value="NZ_JBHSEI010000001.1"/>
</dbReference>
<dbReference type="Proteomes" id="UP001595952">
    <property type="component" value="Unassembled WGS sequence"/>
</dbReference>
<keyword evidence="3" id="KW-1185">Reference proteome</keyword>